<dbReference type="KEGG" id="lpav:PLANPX_0136"/>
<evidence type="ECO:0000313" key="2">
    <source>
        <dbReference type="EMBL" id="BBO30524.1"/>
    </source>
</evidence>
<protein>
    <submittedName>
        <fullName evidence="2">Uncharacterized protein</fullName>
    </submittedName>
</protein>
<reference evidence="3" key="1">
    <citation type="submission" date="2019-10" db="EMBL/GenBank/DDBJ databases">
        <title>Lacipirellula parvula gen. nov., sp. nov., representing a lineage of planctomycetes widespread in freshwater anoxic habitats, and description of the family Lacipirellulaceae.</title>
        <authorList>
            <person name="Dedysh S.N."/>
            <person name="Kulichevskaya I.S."/>
            <person name="Beletsky A.V."/>
            <person name="Rakitin A.L."/>
            <person name="Mardanov A.V."/>
            <person name="Ivanova A.A."/>
            <person name="Saltykova V.X."/>
            <person name="Rijpstra W.I.C."/>
            <person name="Sinninghe Damste J.S."/>
            <person name="Ravin N.V."/>
        </authorList>
    </citation>
    <scope>NUCLEOTIDE SEQUENCE [LARGE SCALE GENOMIC DNA]</scope>
    <source>
        <strain evidence="3">PX69</strain>
    </source>
</reference>
<evidence type="ECO:0000256" key="1">
    <source>
        <dbReference type="SAM" id="MobiDB-lite"/>
    </source>
</evidence>
<dbReference type="AlphaFoldDB" id="A0A5K7X1K0"/>
<feature type="compositionally biased region" description="Low complexity" evidence="1">
    <location>
        <begin position="34"/>
        <end position="45"/>
    </location>
</feature>
<name>A0A5K7X1K0_9BACT</name>
<evidence type="ECO:0000313" key="3">
    <source>
        <dbReference type="Proteomes" id="UP000326837"/>
    </source>
</evidence>
<keyword evidence="3" id="KW-1185">Reference proteome</keyword>
<accession>A0A5K7X1K0</accession>
<dbReference type="Proteomes" id="UP000326837">
    <property type="component" value="Chromosome"/>
</dbReference>
<feature type="compositionally biased region" description="Basic residues" evidence="1">
    <location>
        <begin position="7"/>
        <end position="20"/>
    </location>
</feature>
<proteinExistence type="predicted"/>
<sequence>MPSSRTALHRMTQRSRRRARASSDHPLRHKNRSESATEVAVVAAS</sequence>
<gene>
    <name evidence="2" type="ORF">PLANPX_0136</name>
</gene>
<organism evidence="2 3">
    <name type="scientific">Lacipirellula parvula</name>
    <dbReference type="NCBI Taxonomy" id="2650471"/>
    <lineage>
        <taxon>Bacteria</taxon>
        <taxon>Pseudomonadati</taxon>
        <taxon>Planctomycetota</taxon>
        <taxon>Planctomycetia</taxon>
        <taxon>Pirellulales</taxon>
        <taxon>Lacipirellulaceae</taxon>
        <taxon>Lacipirellula</taxon>
    </lineage>
</organism>
<dbReference type="EMBL" id="AP021861">
    <property type="protein sequence ID" value="BBO30524.1"/>
    <property type="molecule type" value="Genomic_DNA"/>
</dbReference>
<feature type="region of interest" description="Disordered" evidence="1">
    <location>
        <begin position="1"/>
        <end position="45"/>
    </location>
</feature>